<dbReference type="GO" id="GO:0005829">
    <property type="term" value="C:cytosol"/>
    <property type="evidence" value="ECO:0007669"/>
    <property type="project" value="TreeGrafter"/>
</dbReference>
<dbReference type="InterPro" id="IPR005811">
    <property type="entry name" value="SUCC_ACL_C"/>
</dbReference>
<dbReference type="GO" id="GO:0004776">
    <property type="term" value="F:succinate-CoA ligase (GDP-forming) activity"/>
    <property type="evidence" value="ECO:0007669"/>
    <property type="project" value="TreeGrafter"/>
</dbReference>
<dbReference type="STRING" id="112901.SAMN04488500_11734"/>
<evidence type="ECO:0000313" key="3">
    <source>
        <dbReference type="Proteomes" id="UP000192738"/>
    </source>
</evidence>
<dbReference type="Pfam" id="PF00549">
    <property type="entry name" value="Ligase_CoA"/>
    <property type="match status" value="1"/>
</dbReference>
<dbReference type="InterPro" id="IPR016102">
    <property type="entry name" value="Succinyl-CoA_synth-like"/>
</dbReference>
<dbReference type="Gene3D" id="3.40.50.261">
    <property type="entry name" value="Succinyl-CoA synthetase domains"/>
    <property type="match status" value="2"/>
</dbReference>
<feature type="domain" description="ATP-citrate synthase/succinyl-CoA ligase C-terminal" evidence="1">
    <location>
        <begin position="347"/>
        <end position="508"/>
    </location>
</feature>
<accession>A0A1W2DPD5</accession>
<proteinExistence type="predicted"/>
<dbReference type="Proteomes" id="UP000192738">
    <property type="component" value="Unassembled WGS sequence"/>
</dbReference>
<dbReference type="GO" id="GO:0009361">
    <property type="term" value="C:succinate-CoA ligase complex (ADP-forming)"/>
    <property type="evidence" value="ECO:0007669"/>
    <property type="project" value="TreeGrafter"/>
</dbReference>
<evidence type="ECO:0000259" key="1">
    <source>
        <dbReference type="Pfam" id="PF00549"/>
    </source>
</evidence>
<sequence length="516" mass="54846">MKIYNVVRKNNYYDSVTLMLISKQLKQMEGLDDVSVMMGTPANRVILQEANLLGPEGEAAGPNDLILAFRALADIDVQWVLSKIDEQMGKKAATGKNAEQLIIRSAVKAYQEDTESNLAFISVPGEYAAIEAERALKYGKNVFLFSDNVSMEDEANLKTIAAEKGLLVMGPDCGTAIINGKGIGFANKVKSGDIGLISASGTGLQEVICLLDAMELGISQAIGTGGRDLKEAIGAATMLQAIELLINDNSTQTIVLISKPPAQSVVEKIMTKLAGTSKQVVLCFLGSFIANAPSNVTIAATLEETAIKTALLCGKQPELLTVEAKLIDWAEEAKANLAPKQQNVRALYAGGTLCYEAMLVLSETLGPVYSNIPLRKELLTNDVVVAGQHTAIDLGDDQFTMGKPHPMIDGSLRNEYIMNVANDQQTAVLLIDVVIGYGASEDPAGELVPVIESAKQAAAACGNTLAVVAYVCGTSQDEQNKEAQVAKLLQAGVLVTTTNAEAARLARMIVGERRNS</sequence>
<dbReference type="PANTHER" id="PTHR11117">
    <property type="entry name" value="SUCCINYL-COA LIGASE SUBUNIT ALPHA"/>
    <property type="match status" value="1"/>
</dbReference>
<organism evidence="2 3">
    <name type="scientific">Sporomusa malonica</name>
    <dbReference type="NCBI Taxonomy" id="112901"/>
    <lineage>
        <taxon>Bacteria</taxon>
        <taxon>Bacillati</taxon>
        <taxon>Bacillota</taxon>
        <taxon>Negativicutes</taxon>
        <taxon>Selenomonadales</taxon>
        <taxon>Sporomusaceae</taxon>
        <taxon>Sporomusa</taxon>
    </lineage>
</organism>
<dbReference type="AlphaFoldDB" id="A0A1W2DPD5"/>
<gene>
    <name evidence="2" type="ORF">SAMN04488500_11734</name>
</gene>
<dbReference type="Gene3D" id="3.40.50.720">
    <property type="entry name" value="NAD(P)-binding Rossmann-like Domain"/>
    <property type="match status" value="1"/>
</dbReference>
<dbReference type="RefSeq" id="WP_176215571.1">
    <property type="nucleotide sequence ID" value="NZ_CP155572.1"/>
</dbReference>
<dbReference type="GO" id="GO:0006099">
    <property type="term" value="P:tricarboxylic acid cycle"/>
    <property type="evidence" value="ECO:0007669"/>
    <property type="project" value="TreeGrafter"/>
</dbReference>
<protein>
    <submittedName>
        <fullName evidence="2">FdrA protein</fullName>
    </submittedName>
</protein>
<dbReference type="SUPFAM" id="SSF52210">
    <property type="entry name" value="Succinyl-CoA synthetase domains"/>
    <property type="match status" value="2"/>
</dbReference>
<name>A0A1W2DPD5_9FIRM</name>
<dbReference type="PANTHER" id="PTHR11117:SF24">
    <property type="entry name" value="PROTEIN FDRA"/>
    <property type="match status" value="1"/>
</dbReference>
<reference evidence="2 3" key="1">
    <citation type="submission" date="2017-04" db="EMBL/GenBank/DDBJ databases">
        <authorList>
            <person name="Afonso C.L."/>
            <person name="Miller P.J."/>
            <person name="Scott M.A."/>
            <person name="Spackman E."/>
            <person name="Goraichik I."/>
            <person name="Dimitrov K.M."/>
            <person name="Suarez D.L."/>
            <person name="Swayne D.E."/>
        </authorList>
    </citation>
    <scope>NUCLEOTIDE SEQUENCE [LARGE SCALE GENOMIC DNA]</scope>
    <source>
        <strain evidence="2 3">DSM 5090</strain>
    </source>
</reference>
<dbReference type="NCBIfam" id="NF004760">
    <property type="entry name" value="PRK06091.1"/>
    <property type="match status" value="1"/>
</dbReference>
<dbReference type="GO" id="GO:0004775">
    <property type="term" value="F:succinate-CoA ligase (ADP-forming) activity"/>
    <property type="evidence" value="ECO:0007669"/>
    <property type="project" value="TreeGrafter"/>
</dbReference>
<keyword evidence="3" id="KW-1185">Reference proteome</keyword>
<evidence type="ECO:0000313" key="2">
    <source>
        <dbReference type="EMBL" id="SMC99263.1"/>
    </source>
</evidence>
<dbReference type="EMBL" id="FWXI01000017">
    <property type="protein sequence ID" value="SMC99263.1"/>
    <property type="molecule type" value="Genomic_DNA"/>
</dbReference>